<evidence type="ECO:0000259" key="2">
    <source>
        <dbReference type="Pfam" id="PF24516"/>
    </source>
</evidence>
<name>A0A8R1HS88_CAEJA</name>
<evidence type="ECO:0000256" key="1">
    <source>
        <dbReference type="SAM" id="MobiDB-lite"/>
    </source>
</evidence>
<dbReference type="Pfam" id="PF24520">
    <property type="entry name" value="ARM_KNTC1_1st"/>
    <property type="match status" value="1"/>
</dbReference>
<evidence type="ECO:0008006" key="6">
    <source>
        <dbReference type="Google" id="ProtNLM"/>
    </source>
</evidence>
<protein>
    <recommendedName>
        <fullName evidence="6">RZZ complex subunit KNTC1/ROD C-terminal domain-containing protein</fullName>
    </recommendedName>
</protein>
<dbReference type="Proteomes" id="UP000005237">
    <property type="component" value="Unassembled WGS sequence"/>
</dbReference>
<accession>A0A8R1HS88</accession>
<dbReference type="Pfam" id="PF24516">
    <property type="entry name" value="ARM_KNTC1_2nd"/>
    <property type="match status" value="1"/>
</dbReference>
<dbReference type="GO" id="GO:0000070">
    <property type="term" value="P:mitotic sister chromatid segregation"/>
    <property type="evidence" value="ECO:0007669"/>
    <property type="project" value="TreeGrafter"/>
</dbReference>
<sequence>MGRLGETKEIRNADVETTTVGLYDVSTIARIAPLLNDPMTSKDSAAWKLKPKSNDRFLVLASCSDLAIFTLGETTEYDYNTALGGTITDFEIIGNSSFCVAIIDKKQIVILSLDKKTVYFNAPTPYEVDFVACNPTPSVCYLTFGSRSGAWSTVTMQGDVAAAKESNRVENLPMEQIPEYFLQVMQKTTSKSVDMSDVPEDMVMIANGPLQTFLSIDKHQGLHYCGFGNTAFEVIASETKWIQVRDGGRFHLMLNSDGWISVFDPVTDFFWDEFDVKTSPNQQILDFVVIDKNEVDVPRLFAIIAADGPNGSTQMIIYDRVKQESSFSLDSVPATTLFAYGGGDRVLMSVEEVFDQMCEEMEKSRIVVRQISQSRPEMRFEALLKSNRFEEAERFAKTFKLDVQKVYKSHVYYLTDRCDYDDEAFTTLMRTMDLISDNNMVAETYFTLVGMSRRCDRIRTYLSHAKKRKIGDMDVLNLIESVSYTWGTYRIISGPEHHELSDNVWDLFVEALHGGDPWLEMYNEFISNSQFTEARVIFARHGQPIIDFLCLDDPQQESRLEVLFRMFSDAISADIGKWSNVIEHITTDIFPTCLMGFDNLVPCLENLIVLLIPLLEYRDAEHWPDNAIKAASSYDTMAKVLTSNGNTPSSQCLFVLQCSNLTRSVNGASSSISRVRKIFYDLQELKRLKEVYECTISFSVFQNLDSEGICHKILQNALANPNTTQAKIEKFVKPYMAEHGLDQEQTIFNYIQMMSSAAHSSTNMFGWERQCVQLCSSLTDETRRCSSIISIASSANIPWPVELNETVDKILTSRTLSRSEIEELQMVCKRTELYKMLSSYGFGLHEMEFLTLTDANMDVIMTIRCMLAQREKPSRFVDSMKLLELLVAMQGSKKCTLKSEYVQSLAVIHMMSHEDVTTSIINHIDSLGDRERVKTISLVFSFIERVADTPAAADNIEERGKMLGIGEELLSYYACRDNEYDDPEKALKEKLVLLREVQGNQKTAVLLSDFEDEMWRKEFLEKLMALNEPLNVIAFVVKSLGRVVRETIRKFSFDVISGDIDYLLQLEAFFTLGEHIIKQSMRGQENENERRDTFSANDDASLRSASSPPPSDLNTTSSKIFGFKRYLGTYDFSGDPALFEGIQGVLALAKIAPSVARPFDSPITDDDANEFRANWEQLNMFLAMHSQDLLDISARVFAGSLRCFAGEWRQAVVELEQPVLSVIERMLQQKKFDLWHAVTLLSGIPVERIDTVIHELRRRSGVKSSTKATIQYLQLAFVMCLATNNLSQVPTIVLWYEQKFLVKKLAEQGIRANIQSPTDFVDKIVQQAVELRQPLPPYRLYDYVKKYVEKFNRNSKISVGEYMVRYATLLIRKASAAGKLADPEIRTEEIEKFVELARTALRIAVEEKASCITKYLRCLIYILCPYNYEVVQFVVTSFGQVAQDADDVEFYKSLKAILTFLWSYERTNHVSKEESIWFTKRESTIVKAEKEYEKTSRFNEPFGHALRMSYENENSEMSDTINSDSAFQDDLIYEKNSVIISDMPTLAIRHLPFHAFLLRKKEDNDEFVMAIVKAELSIFNVPIWQAYLREVAWLAPRFSRSELLSCAIFAHANKYAMHGKVLPTGERNTIFHLLNTASQRRTVISTIALLFKKIMLSDVKIELLQMGVDIAQQWTGDMKDEEREEMEEQCDRLRDGIAKFFTELELKKNGLYTEKTADNIENVEELCAHIYDEMIEWANSADVAKKCLVVARIAEANGLDLAVLHEKLVFAWIEDTDASSIPISHVDMNESIGGTSFIMDQKDDSLDKDELRMPLFDTVLDKIIILCQRVDKTRLLKRLTGILVKGGRKATGGYTAVVRATCIILRSFTDEEVAANNMNATLCDMCGALELQLYDRLFELADVKYDAKTDKVQLIKTLMQCPSRSHPMTALLACLIIDQEFTDAKSIEQIMTRLQISKQWNVLRALLNYVRTNRMDSMIRSFPLLWFRVYENALIEVNGGPMAANSKWSYEQCVMLRKWTLWAMGSSVEAGRQPNIGRFLREIKCSAAASIVSVLSSWTIEKMDDVDAARTDAERDICLDWKIGALKLSDTAHA</sequence>
<dbReference type="GO" id="GO:1903394">
    <property type="term" value="P:protein localization to kinetochore involved in kinetochore assembly"/>
    <property type="evidence" value="ECO:0007669"/>
    <property type="project" value="TreeGrafter"/>
</dbReference>
<dbReference type="PANTHER" id="PTHR15688:SF1">
    <property type="entry name" value="KINETOCHORE-ASSOCIATED PROTEIN 1"/>
    <property type="match status" value="1"/>
</dbReference>
<feature type="region of interest" description="Disordered" evidence="1">
    <location>
        <begin position="1081"/>
        <end position="1116"/>
    </location>
</feature>
<dbReference type="GO" id="GO:0031267">
    <property type="term" value="F:small GTPase binding"/>
    <property type="evidence" value="ECO:0007669"/>
    <property type="project" value="TreeGrafter"/>
</dbReference>
<evidence type="ECO:0000313" key="5">
    <source>
        <dbReference type="Proteomes" id="UP000005237"/>
    </source>
</evidence>
<dbReference type="InterPro" id="IPR052802">
    <property type="entry name" value="KNTC1"/>
</dbReference>
<feature type="domain" description="KNTC1 second ARM-repeats" evidence="2">
    <location>
        <begin position="749"/>
        <end position="885"/>
    </location>
</feature>
<evidence type="ECO:0000313" key="4">
    <source>
        <dbReference type="EnsemblMetazoa" id="CJA09490.1"/>
    </source>
</evidence>
<reference evidence="5" key="1">
    <citation type="submission" date="2010-08" db="EMBL/GenBank/DDBJ databases">
        <authorList>
            <consortium name="Caenorhabditis japonica Sequencing Consortium"/>
            <person name="Wilson R.K."/>
        </authorList>
    </citation>
    <scope>NUCLEOTIDE SEQUENCE [LARGE SCALE GENOMIC DNA]</scope>
    <source>
        <strain evidence="5">DF5081</strain>
    </source>
</reference>
<dbReference type="PANTHER" id="PTHR15688">
    <property type="entry name" value="KINETOCHORE-ASSOCIATED PROTEIN 1"/>
    <property type="match status" value="1"/>
</dbReference>
<dbReference type="InterPro" id="IPR055404">
    <property type="entry name" value="ARM_KNTC1_2nd"/>
</dbReference>
<dbReference type="GO" id="GO:0005828">
    <property type="term" value="C:kinetochore microtubule"/>
    <property type="evidence" value="ECO:0007669"/>
    <property type="project" value="TreeGrafter"/>
</dbReference>
<organism evidence="4 5">
    <name type="scientific">Caenorhabditis japonica</name>
    <dbReference type="NCBI Taxonomy" id="281687"/>
    <lineage>
        <taxon>Eukaryota</taxon>
        <taxon>Metazoa</taxon>
        <taxon>Ecdysozoa</taxon>
        <taxon>Nematoda</taxon>
        <taxon>Chromadorea</taxon>
        <taxon>Rhabditida</taxon>
        <taxon>Rhabditina</taxon>
        <taxon>Rhabditomorpha</taxon>
        <taxon>Rhabditoidea</taxon>
        <taxon>Rhabditidae</taxon>
        <taxon>Peloderinae</taxon>
        <taxon>Caenorhabditis</taxon>
    </lineage>
</organism>
<reference evidence="4" key="2">
    <citation type="submission" date="2022-06" db="UniProtKB">
        <authorList>
            <consortium name="EnsemblMetazoa"/>
        </authorList>
    </citation>
    <scope>IDENTIFICATION</scope>
    <source>
        <strain evidence="4">DF5081</strain>
    </source>
</reference>
<keyword evidence="5" id="KW-1185">Reference proteome</keyword>
<dbReference type="GO" id="GO:1990423">
    <property type="term" value="C:RZZ complex"/>
    <property type="evidence" value="ECO:0007669"/>
    <property type="project" value="TreeGrafter"/>
</dbReference>
<feature type="compositionally biased region" description="Basic and acidic residues" evidence="1">
    <location>
        <begin position="1084"/>
        <end position="1093"/>
    </location>
</feature>
<evidence type="ECO:0000259" key="3">
    <source>
        <dbReference type="Pfam" id="PF24520"/>
    </source>
</evidence>
<proteinExistence type="predicted"/>
<dbReference type="GO" id="GO:0007094">
    <property type="term" value="P:mitotic spindle assembly checkpoint signaling"/>
    <property type="evidence" value="ECO:0007669"/>
    <property type="project" value="TreeGrafter"/>
</dbReference>
<dbReference type="GO" id="GO:0005737">
    <property type="term" value="C:cytoplasm"/>
    <property type="evidence" value="ECO:0007669"/>
    <property type="project" value="TreeGrafter"/>
</dbReference>
<dbReference type="InterPro" id="IPR055403">
    <property type="entry name" value="ARM_KNTC1_1st"/>
</dbReference>
<dbReference type="EnsemblMetazoa" id="CJA09490.1">
    <property type="protein sequence ID" value="CJA09490.1"/>
    <property type="gene ID" value="WBGene00128696"/>
</dbReference>
<feature type="domain" description="KNTC1 first ARM-repeats" evidence="3">
    <location>
        <begin position="383"/>
        <end position="628"/>
    </location>
</feature>